<dbReference type="Proteomes" id="UP000317646">
    <property type="component" value="Unassembled WGS sequence"/>
</dbReference>
<dbReference type="GO" id="GO:0016989">
    <property type="term" value="F:sigma factor antagonist activity"/>
    <property type="evidence" value="ECO:0007669"/>
    <property type="project" value="TreeGrafter"/>
</dbReference>
<evidence type="ECO:0000313" key="4">
    <source>
        <dbReference type="EMBL" id="TPG66365.1"/>
    </source>
</evidence>
<dbReference type="InterPro" id="IPR032508">
    <property type="entry name" value="FecR_C"/>
</dbReference>
<dbReference type="RefSeq" id="WP_140465996.1">
    <property type="nucleotide sequence ID" value="NZ_RCYZ01000003.1"/>
</dbReference>
<dbReference type="EMBL" id="RCYZ01000003">
    <property type="protein sequence ID" value="TPG66365.1"/>
    <property type="molecule type" value="Genomic_DNA"/>
</dbReference>
<accession>A0A502GXX9</accession>
<dbReference type="Pfam" id="PF04773">
    <property type="entry name" value="FecR"/>
    <property type="match status" value="1"/>
</dbReference>
<dbReference type="InterPro" id="IPR006860">
    <property type="entry name" value="FecR"/>
</dbReference>
<comment type="caution">
    <text evidence="4">The sequence shown here is derived from an EMBL/GenBank/DDBJ whole genome shotgun (WGS) entry which is preliminary data.</text>
</comment>
<dbReference type="Gene3D" id="3.55.50.30">
    <property type="match status" value="1"/>
</dbReference>
<dbReference type="InterPro" id="IPR012373">
    <property type="entry name" value="Ferrdict_sens_TM"/>
</dbReference>
<name>A0A502GXX9_9BACT</name>
<protein>
    <submittedName>
        <fullName evidence="4">DUF4974 domain-containing protein</fullName>
    </submittedName>
</protein>
<keyword evidence="5" id="KW-1185">Reference proteome</keyword>
<sequence length="351" mass="38391">MDFTHYSVDDFVLDESFQAFVAGTDAAAVRFWQAWLAEHAGKQAEADQAQDLVQGLRSARPYPVPAGLKRQELLRLRQARRPLLAQFQLRRQRRVRFAAVALAVALLTGGWWQWGRPAAGAGPMTQLATGPGQHRTLALPDGSVVVLNGNSTLITAARWTAETPREVWLTGEGYFRVAHLAPRGRTDIAGAPANVKFVVHAGGLTVSVLGTQFDVNSRPAGTKVVLSEGRVAVDRPAWLTRENLLMQPGDLVETSAAQPGLARRHVQPALYSAWTEGQLKFRQTPVQEIVQLLRDAYNLRVEVADPAILHQKITGDVAASNLDLLLPALAKSLDIQVTRTGDVVRFQSEAR</sequence>
<dbReference type="Gene3D" id="2.60.120.1440">
    <property type="match status" value="1"/>
</dbReference>
<evidence type="ECO:0000259" key="3">
    <source>
        <dbReference type="Pfam" id="PF16344"/>
    </source>
</evidence>
<feature type="domain" description="Protein FecR C-terminal" evidence="3">
    <location>
        <begin position="279"/>
        <end position="344"/>
    </location>
</feature>
<evidence type="ECO:0000256" key="1">
    <source>
        <dbReference type="SAM" id="Phobius"/>
    </source>
</evidence>
<dbReference type="PANTHER" id="PTHR30273:SF2">
    <property type="entry name" value="PROTEIN FECR"/>
    <property type="match status" value="1"/>
</dbReference>
<dbReference type="Pfam" id="PF16344">
    <property type="entry name" value="FecR_C"/>
    <property type="match status" value="1"/>
</dbReference>
<dbReference type="PANTHER" id="PTHR30273">
    <property type="entry name" value="PERIPLASMIC SIGNAL SENSOR AND SIGMA FACTOR ACTIVATOR FECR-RELATED"/>
    <property type="match status" value="1"/>
</dbReference>
<dbReference type="OrthoDB" id="1523489at2"/>
<dbReference type="PIRSF" id="PIRSF018266">
    <property type="entry name" value="FecR"/>
    <property type="match status" value="1"/>
</dbReference>
<evidence type="ECO:0000259" key="2">
    <source>
        <dbReference type="Pfam" id="PF04773"/>
    </source>
</evidence>
<gene>
    <name evidence="4" type="ORF">EAH73_08075</name>
</gene>
<reference evidence="4 5" key="1">
    <citation type="journal article" date="2019" name="Environ. Microbiol.">
        <title>Species interactions and distinct microbial communities in high Arctic permafrost affected cryosols are associated with the CH4 and CO2 gas fluxes.</title>
        <authorList>
            <person name="Altshuler I."/>
            <person name="Hamel J."/>
            <person name="Turney S."/>
            <person name="Magnuson E."/>
            <person name="Levesque R."/>
            <person name="Greer C."/>
            <person name="Whyte L.G."/>
        </authorList>
    </citation>
    <scope>NUCLEOTIDE SEQUENCE [LARGE SCALE GENOMIC DNA]</scope>
    <source>
        <strain evidence="4 5">S9.2P</strain>
    </source>
</reference>
<feature type="transmembrane region" description="Helical" evidence="1">
    <location>
        <begin position="95"/>
        <end position="114"/>
    </location>
</feature>
<evidence type="ECO:0000313" key="5">
    <source>
        <dbReference type="Proteomes" id="UP000317646"/>
    </source>
</evidence>
<feature type="domain" description="FecR protein" evidence="2">
    <location>
        <begin position="126"/>
        <end position="231"/>
    </location>
</feature>
<keyword evidence="1" id="KW-1133">Transmembrane helix</keyword>
<keyword evidence="1" id="KW-0812">Transmembrane</keyword>
<proteinExistence type="predicted"/>
<dbReference type="AlphaFoldDB" id="A0A502GXX9"/>
<organism evidence="4 5">
    <name type="scientific">Hymenobacter nivis</name>
    <dbReference type="NCBI Taxonomy" id="1850093"/>
    <lineage>
        <taxon>Bacteria</taxon>
        <taxon>Pseudomonadati</taxon>
        <taxon>Bacteroidota</taxon>
        <taxon>Cytophagia</taxon>
        <taxon>Cytophagales</taxon>
        <taxon>Hymenobacteraceae</taxon>
        <taxon>Hymenobacter</taxon>
    </lineage>
</organism>
<keyword evidence="1" id="KW-0472">Membrane</keyword>